<keyword evidence="10" id="KW-1185">Reference proteome</keyword>
<dbReference type="InterPro" id="IPR018491">
    <property type="entry name" value="SLC12_C"/>
</dbReference>
<feature type="transmembrane region" description="Helical" evidence="6">
    <location>
        <begin position="113"/>
        <end position="136"/>
    </location>
</feature>
<evidence type="ECO:0000256" key="5">
    <source>
        <dbReference type="SAM" id="MobiDB-lite"/>
    </source>
</evidence>
<keyword evidence="3 6" id="KW-1133">Transmembrane helix</keyword>
<protein>
    <submittedName>
        <fullName evidence="9">Bumetanide-sensitive sodium--chloride cotransporter</fullName>
    </submittedName>
</protein>
<sequence>MAHENGINGGDTDSETMELNPVRRTRFHVNRVDSLEGRASLLGEQETKKSLRHMTREALPRLDNYRNIMSIQAAHRPSLDELHNPTLLNKGPGSHTLTVPQVKSMKPGVKFGWIQGVLMRCLLNIWGVMLFLRLSWVVAQTGVGQSILLILTTTVVTTITSLSMSAISTNGLIKGGGTYYMISRSLGPEFGGSIGLIFSLANAVACSMYVVGFCESLVDCLRSFGLCIVDCATTDIRIIGCITIVVLLIIVIIGLEWEAKAQIFLLIILLFAIGDFMIGTFIGPKGEQERAKGFIGYNAELFKENLYPNYRNSEGVEHNFFSVLAIFFPAATGILAGANISGDLKVIQLVSVFGPIIYAGCFAATISSALASLVSAPKVFQALCLDKLYPGIAWFSGEKDKEPIRGYLLTFVIAVGFILIGDLNAIAPLISNFFLAAYTLINFSTFHASLAKPIGWRPTFKYYNMWLSLAGAILCVSVMFLISWWTALITLCVVLALYLIVSYRKPDVNWGSTTQAQTYNNALTAVQQLDRVEEHVKNYRPQLLVLTGAPNMRSSLVDFAHHITKHQSLFICGHIIETPISYKTRNSMLQNCSSWLRANKIKAFYSLVDGASFQDGATSLLQAAGLGKMRPNILLMGYKQDWATCPQENLNMYFNVMHKALDMHIAVALLRLQEGLDCSAVGDVEEQKKLAPTSIPGNQSFSQLSQASSVSDISIPGSPAPRRSKTINEYPNPSSEEQRENRSNIAPITNILNVVTKFQRKHKKGTIDVWWLYDDGGLTLLLPYIISTRRNWSNSKLRVFALANKHSELEYEERSMASLLSKFRIDYSALKVIPDISKPAQTNTKTFFDSLIAGFQESTDSKNSDDDVIKDSELIAMKEKTNRHLRLRELLLENSMEANLVVMTLPMPRKGAVSAPLYMAWLETLTRDMPPFLLVRGNHTSVLTFYS</sequence>
<proteinExistence type="predicted"/>
<dbReference type="Pfam" id="PF00324">
    <property type="entry name" value="AA_permease"/>
    <property type="match status" value="2"/>
</dbReference>
<dbReference type="PANTHER" id="PTHR11827:SF103">
    <property type="entry name" value="SODIUM CHLORIDE COTRANSPORTER 69, ISOFORM E"/>
    <property type="match status" value="1"/>
</dbReference>
<feature type="transmembrane region" description="Helical" evidence="6">
    <location>
        <begin position="346"/>
        <end position="371"/>
    </location>
</feature>
<dbReference type="PaxDb" id="67767-A0A0J7L6H9"/>
<dbReference type="EMBL" id="LBMM01000512">
    <property type="protein sequence ID" value="KMQ98173.1"/>
    <property type="molecule type" value="Genomic_DNA"/>
</dbReference>
<evidence type="ECO:0000256" key="1">
    <source>
        <dbReference type="ARBA" id="ARBA00004141"/>
    </source>
</evidence>
<organism evidence="9 10">
    <name type="scientific">Lasius niger</name>
    <name type="common">Black garden ant</name>
    <dbReference type="NCBI Taxonomy" id="67767"/>
    <lineage>
        <taxon>Eukaryota</taxon>
        <taxon>Metazoa</taxon>
        <taxon>Ecdysozoa</taxon>
        <taxon>Arthropoda</taxon>
        <taxon>Hexapoda</taxon>
        <taxon>Insecta</taxon>
        <taxon>Pterygota</taxon>
        <taxon>Neoptera</taxon>
        <taxon>Endopterygota</taxon>
        <taxon>Hymenoptera</taxon>
        <taxon>Apocrita</taxon>
        <taxon>Aculeata</taxon>
        <taxon>Formicoidea</taxon>
        <taxon>Formicidae</taxon>
        <taxon>Formicinae</taxon>
        <taxon>Lasius</taxon>
        <taxon>Lasius</taxon>
    </lineage>
</organism>
<evidence type="ECO:0000256" key="4">
    <source>
        <dbReference type="ARBA" id="ARBA00023136"/>
    </source>
</evidence>
<reference evidence="9 10" key="1">
    <citation type="submission" date="2015-04" db="EMBL/GenBank/DDBJ databases">
        <title>Lasius niger genome sequencing.</title>
        <authorList>
            <person name="Konorov E.A."/>
            <person name="Nikitin M.A."/>
            <person name="Kirill M.V."/>
            <person name="Chang P."/>
        </authorList>
    </citation>
    <scope>NUCLEOTIDE SEQUENCE [LARGE SCALE GENOMIC DNA]</scope>
    <source>
        <tissue evidence="9">Whole</tissue>
    </source>
</reference>
<feature type="transmembrane region" description="Helical" evidence="6">
    <location>
        <begin position="466"/>
        <end position="499"/>
    </location>
</feature>
<dbReference type="GO" id="GO:0055078">
    <property type="term" value="P:sodium ion homeostasis"/>
    <property type="evidence" value="ECO:0007669"/>
    <property type="project" value="TreeGrafter"/>
</dbReference>
<evidence type="ECO:0000313" key="10">
    <source>
        <dbReference type="Proteomes" id="UP000036403"/>
    </source>
</evidence>
<dbReference type="FunFam" id="1.20.1740.10:FF:000022">
    <property type="entry name" value="Bumetanide-sensitive na-k-cl cotransport protein"/>
    <property type="match status" value="1"/>
</dbReference>
<dbReference type="STRING" id="67767.A0A0J7L6H9"/>
<comment type="subcellular location">
    <subcellularLocation>
        <location evidence="1">Membrane</location>
        <topology evidence="1">Multi-pass membrane protein</topology>
    </subcellularLocation>
</comment>
<dbReference type="Gene3D" id="1.20.1740.10">
    <property type="entry name" value="Amino acid/polyamine transporter I"/>
    <property type="match status" value="2"/>
</dbReference>
<feature type="transmembrane region" description="Helical" evidence="6">
    <location>
        <begin position="261"/>
        <end position="282"/>
    </location>
</feature>
<accession>A0A0J7L6H9</accession>
<feature type="transmembrane region" description="Helical" evidence="6">
    <location>
        <begin position="320"/>
        <end position="340"/>
    </location>
</feature>
<name>A0A0J7L6H9_LASNI</name>
<feature type="transmembrane region" description="Helical" evidence="6">
    <location>
        <begin position="406"/>
        <end position="427"/>
    </location>
</feature>
<feature type="domain" description="Amino acid permease/ SLC12A" evidence="7">
    <location>
        <begin position="116"/>
        <end position="345"/>
    </location>
</feature>
<feature type="transmembrane region" description="Helical" evidence="6">
    <location>
        <begin position="148"/>
        <end position="173"/>
    </location>
</feature>
<keyword evidence="2 6" id="KW-0812">Transmembrane</keyword>
<feature type="transmembrane region" description="Helical" evidence="6">
    <location>
        <begin position="235"/>
        <end position="255"/>
    </location>
</feature>
<feature type="domain" description="Amino acid permease/ SLC12A" evidence="7">
    <location>
        <begin position="350"/>
        <end position="544"/>
    </location>
</feature>
<dbReference type="InterPro" id="IPR004842">
    <property type="entry name" value="SLC12A_fam"/>
</dbReference>
<dbReference type="Proteomes" id="UP000036403">
    <property type="component" value="Unassembled WGS sequence"/>
</dbReference>
<dbReference type="Pfam" id="PF03522">
    <property type="entry name" value="SLC12"/>
    <property type="match status" value="1"/>
</dbReference>
<evidence type="ECO:0000256" key="3">
    <source>
        <dbReference type="ARBA" id="ARBA00022989"/>
    </source>
</evidence>
<dbReference type="GO" id="GO:0008511">
    <property type="term" value="F:sodium:potassium:chloride symporter activity"/>
    <property type="evidence" value="ECO:0007669"/>
    <property type="project" value="TreeGrafter"/>
</dbReference>
<dbReference type="GO" id="GO:0006884">
    <property type="term" value="P:cell volume homeostasis"/>
    <property type="evidence" value="ECO:0007669"/>
    <property type="project" value="TreeGrafter"/>
</dbReference>
<feature type="domain" description="SLC12A transporter C-terminal" evidence="8">
    <location>
        <begin position="553"/>
        <end position="947"/>
    </location>
</feature>
<dbReference type="PANTHER" id="PTHR11827">
    <property type="entry name" value="SOLUTE CARRIER FAMILY 12, CATION COTRANSPORTERS"/>
    <property type="match status" value="1"/>
</dbReference>
<dbReference type="OrthoDB" id="2020542at2759"/>
<dbReference type="InterPro" id="IPR004841">
    <property type="entry name" value="AA-permease/SLC12A_dom"/>
</dbReference>
<keyword evidence="4 6" id="KW-0472">Membrane</keyword>
<dbReference type="GO" id="GO:1990573">
    <property type="term" value="P:potassium ion import across plasma membrane"/>
    <property type="evidence" value="ECO:0007669"/>
    <property type="project" value="TreeGrafter"/>
</dbReference>
<dbReference type="GO" id="GO:0055075">
    <property type="term" value="P:potassium ion homeostasis"/>
    <property type="evidence" value="ECO:0007669"/>
    <property type="project" value="TreeGrafter"/>
</dbReference>
<evidence type="ECO:0000259" key="8">
    <source>
        <dbReference type="Pfam" id="PF03522"/>
    </source>
</evidence>
<evidence type="ECO:0000256" key="6">
    <source>
        <dbReference type="SAM" id="Phobius"/>
    </source>
</evidence>
<evidence type="ECO:0000256" key="2">
    <source>
        <dbReference type="ARBA" id="ARBA00022692"/>
    </source>
</evidence>
<evidence type="ECO:0000259" key="7">
    <source>
        <dbReference type="Pfam" id="PF00324"/>
    </source>
</evidence>
<dbReference type="AlphaFoldDB" id="A0A0J7L6H9"/>
<dbReference type="GO" id="GO:0055064">
    <property type="term" value="P:chloride ion homeostasis"/>
    <property type="evidence" value="ECO:0007669"/>
    <property type="project" value="TreeGrafter"/>
</dbReference>
<dbReference type="GO" id="GO:0016020">
    <property type="term" value="C:membrane"/>
    <property type="evidence" value="ECO:0007669"/>
    <property type="project" value="UniProtKB-SubCell"/>
</dbReference>
<feature type="transmembrane region" description="Helical" evidence="6">
    <location>
        <begin position="433"/>
        <end position="454"/>
    </location>
</feature>
<evidence type="ECO:0000313" key="9">
    <source>
        <dbReference type="EMBL" id="KMQ98173.1"/>
    </source>
</evidence>
<gene>
    <name evidence="9" type="ORF">RF55_1466</name>
</gene>
<feature type="region of interest" description="Disordered" evidence="5">
    <location>
        <begin position="706"/>
        <end position="743"/>
    </location>
</feature>
<comment type="caution">
    <text evidence="9">The sequence shown here is derived from an EMBL/GenBank/DDBJ whole genome shotgun (WGS) entry which is preliminary data.</text>
</comment>
<feature type="transmembrane region" description="Helical" evidence="6">
    <location>
        <begin position="193"/>
        <end position="214"/>
    </location>
</feature>